<dbReference type="InterPro" id="IPR019644">
    <property type="entry name" value="DUF2508"/>
</dbReference>
<dbReference type="Pfam" id="PF10704">
    <property type="entry name" value="DUF2508"/>
    <property type="match status" value="1"/>
</dbReference>
<dbReference type="STRING" id="1450648.CLORY_05320"/>
<dbReference type="RefSeq" id="WP_242954310.1">
    <property type="nucleotide sequence ID" value="NZ_MZGV01000003.1"/>
</dbReference>
<proteinExistence type="predicted"/>
<evidence type="ECO:0000313" key="1">
    <source>
        <dbReference type="EMBL" id="OPJ64662.1"/>
    </source>
</evidence>
<dbReference type="EMBL" id="MZGV01000003">
    <property type="protein sequence ID" value="OPJ64662.1"/>
    <property type="molecule type" value="Genomic_DNA"/>
</dbReference>
<protein>
    <recommendedName>
        <fullName evidence="3">DUF2508 domain-containing protein</fullName>
    </recommendedName>
</protein>
<evidence type="ECO:0008006" key="3">
    <source>
        <dbReference type="Google" id="ProtNLM"/>
    </source>
</evidence>
<keyword evidence="2" id="KW-1185">Reference proteome</keyword>
<dbReference type="Proteomes" id="UP000190080">
    <property type="component" value="Unassembled WGS sequence"/>
</dbReference>
<organism evidence="1 2">
    <name type="scientific">Clostridium oryzae</name>
    <dbReference type="NCBI Taxonomy" id="1450648"/>
    <lineage>
        <taxon>Bacteria</taxon>
        <taxon>Bacillati</taxon>
        <taxon>Bacillota</taxon>
        <taxon>Clostridia</taxon>
        <taxon>Eubacteriales</taxon>
        <taxon>Clostridiaceae</taxon>
        <taxon>Clostridium</taxon>
    </lineage>
</organism>
<dbReference type="AlphaFoldDB" id="A0A1V4IX78"/>
<comment type="caution">
    <text evidence="1">The sequence shown here is derived from an EMBL/GenBank/DDBJ whole genome shotgun (WGS) entry which is preliminary data.</text>
</comment>
<name>A0A1V4IX78_9CLOT</name>
<sequence length="89" mass="10474">MNKIEMLKRIKKSERSKTEKELIEAINDAVYQLENARYFFENVNDPKLIDYAIYMEEAAKARYGYLLSEAKRLNIKLNTAQVIKEAEVI</sequence>
<evidence type="ECO:0000313" key="2">
    <source>
        <dbReference type="Proteomes" id="UP000190080"/>
    </source>
</evidence>
<reference evidence="1 2" key="1">
    <citation type="submission" date="2017-03" db="EMBL/GenBank/DDBJ databases">
        <title>Genome sequence of Clostridium oryzae DSM 28571.</title>
        <authorList>
            <person name="Poehlein A."/>
            <person name="Daniel R."/>
        </authorList>
    </citation>
    <scope>NUCLEOTIDE SEQUENCE [LARGE SCALE GENOMIC DNA]</scope>
    <source>
        <strain evidence="1 2">DSM 28571</strain>
    </source>
</reference>
<accession>A0A1V4IX78</accession>
<gene>
    <name evidence="1" type="ORF">CLORY_05320</name>
</gene>